<dbReference type="Proteomes" id="UP000478892">
    <property type="component" value="Unassembled WGS sequence"/>
</dbReference>
<comment type="caution">
    <text evidence="2">The sequence shown here is derived from an EMBL/GenBank/DDBJ whole genome shotgun (WGS) entry which is preliminary data.</text>
</comment>
<evidence type="ECO:0000313" key="2">
    <source>
        <dbReference type="EMBL" id="MVO17941.1"/>
    </source>
</evidence>
<keyword evidence="1" id="KW-0472">Membrane</keyword>
<organism evidence="2 3">
    <name type="scientific">Parasedimentitalea huanghaiensis</name>
    <dbReference type="NCBI Taxonomy" id="2682100"/>
    <lineage>
        <taxon>Bacteria</taxon>
        <taxon>Pseudomonadati</taxon>
        <taxon>Pseudomonadota</taxon>
        <taxon>Alphaproteobacteria</taxon>
        <taxon>Rhodobacterales</taxon>
        <taxon>Paracoccaceae</taxon>
        <taxon>Parasedimentitalea</taxon>
    </lineage>
</organism>
<proteinExistence type="predicted"/>
<gene>
    <name evidence="2" type="ORF">GO984_19150</name>
</gene>
<accession>A0A6L6WKL2</accession>
<dbReference type="AlphaFoldDB" id="A0A6L6WKL2"/>
<dbReference type="PANTHER" id="PTHR40078">
    <property type="entry name" value="INTEGRAL MEMBRANE PROTEIN-RELATED"/>
    <property type="match status" value="1"/>
</dbReference>
<sequence length="230" mass="24167">MILMPRFLSVKEVPVLSWSSPNAFTLTPSFASIFFLVVGLTLFGLGEALLIASGVGVSPWTVFAQGITHVTGWSIGLATFVTSLFVLLCWIPLRQTPGMGTVLNVIIIALVLDFLLPYLPTFDNLVLQIGVAIIGVLVTGFGGGLYLIANLGPGPRDGLMTGLQSMTSLPIAWVRSGLELMVVVFGWTLGGSVGFGTVLFALGIGPSVAASMYGLKIAFGKLESSELSTK</sequence>
<keyword evidence="1" id="KW-0812">Transmembrane</keyword>
<dbReference type="Pfam" id="PF19700">
    <property type="entry name" value="DUF6198"/>
    <property type="match status" value="1"/>
</dbReference>
<keyword evidence="3" id="KW-1185">Reference proteome</keyword>
<dbReference type="InterPro" id="IPR038750">
    <property type="entry name" value="YczE/YyaS-like"/>
</dbReference>
<name>A0A6L6WKL2_9RHOB</name>
<feature type="transmembrane region" description="Helical" evidence="1">
    <location>
        <begin position="72"/>
        <end position="93"/>
    </location>
</feature>
<feature type="transmembrane region" description="Helical" evidence="1">
    <location>
        <begin position="100"/>
        <end position="119"/>
    </location>
</feature>
<dbReference type="EMBL" id="WQLV01000015">
    <property type="protein sequence ID" value="MVO17941.1"/>
    <property type="molecule type" value="Genomic_DNA"/>
</dbReference>
<dbReference type="PANTHER" id="PTHR40078:SF1">
    <property type="entry name" value="INTEGRAL MEMBRANE PROTEIN"/>
    <property type="match status" value="1"/>
</dbReference>
<evidence type="ECO:0000256" key="1">
    <source>
        <dbReference type="SAM" id="Phobius"/>
    </source>
</evidence>
<feature type="transmembrane region" description="Helical" evidence="1">
    <location>
        <begin position="30"/>
        <end position="52"/>
    </location>
</feature>
<evidence type="ECO:0008006" key="4">
    <source>
        <dbReference type="Google" id="ProtNLM"/>
    </source>
</evidence>
<reference evidence="2 3" key="1">
    <citation type="submission" date="2019-12" db="EMBL/GenBank/DDBJ databases">
        <authorList>
            <person name="Zhang Y.-J."/>
        </authorList>
    </citation>
    <scope>NUCLEOTIDE SEQUENCE [LARGE SCALE GENOMIC DNA]</scope>
    <source>
        <strain evidence="2 3">CY05</strain>
    </source>
</reference>
<evidence type="ECO:0000313" key="3">
    <source>
        <dbReference type="Proteomes" id="UP000478892"/>
    </source>
</evidence>
<feature type="transmembrane region" description="Helical" evidence="1">
    <location>
        <begin position="125"/>
        <end position="148"/>
    </location>
</feature>
<keyword evidence="1" id="KW-1133">Transmembrane helix</keyword>
<protein>
    <recommendedName>
        <fullName evidence="4">Membrane protein YczE</fullName>
    </recommendedName>
</protein>